<dbReference type="Proteomes" id="UP001271769">
    <property type="component" value="Unassembled WGS sequence"/>
</dbReference>
<keyword evidence="1" id="KW-0540">Nuclease</keyword>
<dbReference type="Pfam" id="PF03852">
    <property type="entry name" value="Vsr"/>
    <property type="match status" value="1"/>
</dbReference>
<evidence type="ECO:0000256" key="2">
    <source>
        <dbReference type="ARBA" id="ARBA00022759"/>
    </source>
</evidence>
<dbReference type="InterPro" id="IPR011335">
    <property type="entry name" value="Restrct_endonuc-II-like"/>
</dbReference>
<dbReference type="NCBIfam" id="TIGR00632">
    <property type="entry name" value="vsr"/>
    <property type="match status" value="1"/>
</dbReference>
<dbReference type="GO" id="GO:0004519">
    <property type="term" value="F:endonuclease activity"/>
    <property type="evidence" value="ECO:0007669"/>
    <property type="project" value="UniProtKB-KW"/>
</dbReference>
<gene>
    <name evidence="7" type="ORF">SMD31_12020</name>
</gene>
<comment type="caution">
    <text evidence="7">The sequence shown here is derived from an EMBL/GenBank/DDBJ whole genome shotgun (WGS) entry which is preliminary data.</text>
</comment>
<keyword evidence="5" id="KW-0234">DNA repair</keyword>
<evidence type="ECO:0000256" key="5">
    <source>
        <dbReference type="ARBA" id="ARBA00023204"/>
    </source>
</evidence>
<reference evidence="7 8" key="1">
    <citation type="journal article" date="2013" name="Antonie Van Leeuwenhoek">
        <title>Dongia rigui sp. nov., isolated from freshwater of a large wetland in Korea.</title>
        <authorList>
            <person name="Baik K.S."/>
            <person name="Hwang Y.M."/>
            <person name="Choi J.S."/>
            <person name="Kwon J."/>
            <person name="Seong C.N."/>
        </authorList>
    </citation>
    <scope>NUCLEOTIDE SEQUENCE [LARGE SCALE GENOMIC DNA]</scope>
    <source>
        <strain evidence="7 8">04SU4-P</strain>
    </source>
</reference>
<protein>
    <submittedName>
        <fullName evidence="7">Very short patch repair endonuclease</fullName>
    </submittedName>
</protein>
<keyword evidence="8" id="KW-1185">Reference proteome</keyword>
<proteinExistence type="inferred from homology"/>
<evidence type="ECO:0000313" key="8">
    <source>
        <dbReference type="Proteomes" id="UP001271769"/>
    </source>
</evidence>
<comment type="similarity">
    <text evidence="6">Belongs to the Vsr family.</text>
</comment>
<evidence type="ECO:0000256" key="6">
    <source>
        <dbReference type="ARBA" id="ARBA00029466"/>
    </source>
</evidence>
<dbReference type="Gene3D" id="3.40.960.10">
    <property type="entry name" value="VSR Endonuclease"/>
    <property type="match status" value="1"/>
</dbReference>
<dbReference type="SUPFAM" id="SSF52980">
    <property type="entry name" value="Restriction endonuclease-like"/>
    <property type="match status" value="1"/>
</dbReference>
<sequence>MVDVLTPEQRRLNMSRVRSKDTKPEWLLRRGLHRMGFRFRLHSRDLPGRPDLVFPRHKAVIFVHGCFWHGHNCSLFKLPETRQAFWQSKIDSNRKRDEQILDRLRSAGWRVMLVWECALRGPRRRQPDDVLEACEKFILENRPGIRSAGKTVQIRGAS</sequence>
<evidence type="ECO:0000256" key="3">
    <source>
        <dbReference type="ARBA" id="ARBA00022763"/>
    </source>
</evidence>
<dbReference type="CDD" id="cd00221">
    <property type="entry name" value="Vsr"/>
    <property type="match status" value="1"/>
</dbReference>
<evidence type="ECO:0000256" key="4">
    <source>
        <dbReference type="ARBA" id="ARBA00022801"/>
    </source>
</evidence>
<organism evidence="7 8">
    <name type="scientific">Dongia rigui</name>
    <dbReference type="NCBI Taxonomy" id="940149"/>
    <lineage>
        <taxon>Bacteria</taxon>
        <taxon>Pseudomonadati</taxon>
        <taxon>Pseudomonadota</taxon>
        <taxon>Alphaproteobacteria</taxon>
        <taxon>Rhodospirillales</taxon>
        <taxon>Dongiaceae</taxon>
        <taxon>Dongia</taxon>
    </lineage>
</organism>
<evidence type="ECO:0000256" key="1">
    <source>
        <dbReference type="ARBA" id="ARBA00022722"/>
    </source>
</evidence>
<dbReference type="EMBL" id="JAXCLX010000002">
    <property type="protein sequence ID" value="MDY0872660.1"/>
    <property type="molecule type" value="Genomic_DNA"/>
</dbReference>
<name>A0ABU5E0F2_9PROT</name>
<keyword evidence="3" id="KW-0227">DNA damage</keyword>
<keyword evidence="2 7" id="KW-0255">Endonuclease</keyword>
<dbReference type="InterPro" id="IPR004603">
    <property type="entry name" value="DNA_mismatch_endonuc_vsr"/>
</dbReference>
<dbReference type="RefSeq" id="WP_320501134.1">
    <property type="nucleotide sequence ID" value="NZ_JAXCLX010000002.1"/>
</dbReference>
<accession>A0ABU5E0F2</accession>
<evidence type="ECO:0000313" key="7">
    <source>
        <dbReference type="EMBL" id="MDY0872660.1"/>
    </source>
</evidence>
<keyword evidence="4" id="KW-0378">Hydrolase</keyword>